<dbReference type="RefSeq" id="WP_154524044.1">
    <property type="nucleotide sequence ID" value="NZ_VULZ01000003.1"/>
</dbReference>
<dbReference type="Pfam" id="PF01381">
    <property type="entry name" value="HTH_3"/>
    <property type="match status" value="1"/>
</dbReference>
<gene>
    <name evidence="2" type="ORF">FYJ35_04760</name>
</gene>
<organism evidence="2 3">
    <name type="scientific">Porcincola intestinalis</name>
    <dbReference type="NCBI Taxonomy" id="2606632"/>
    <lineage>
        <taxon>Bacteria</taxon>
        <taxon>Bacillati</taxon>
        <taxon>Bacillota</taxon>
        <taxon>Clostridia</taxon>
        <taxon>Lachnospirales</taxon>
        <taxon>Lachnospiraceae</taxon>
        <taxon>Porcincola</taxon>
    </lineage>
</organism>
<dbReference type="EMBL" id="VULZ01000003">
    <property type="protein sequence ID" value="MSS14358.1"/>
    <property type="molecule type" value="Genomic_DNA"/>
</dbReference>
<dbReference type="Proteomes" id="UP000481852">
    <property type="component" value="Unassembled WGS sequence"/>
</dbReference>
<evidence type="ECO:0000259" key="1">
    <source>
        <dbReference type="PROSITE" id="PS50943"/>
    </source>
</evidence>
<dbReference type="CDD" id="cd00093">
    <property type="entry name" value="HTH_XRE"/>
    <property type="match status" value="1"/>
</dbReference>
<dbReference type="PROSITE" id="PS50943">
    <property type="entry name" value="HTH_CROC1"/>
    <property type="match status" value="1"/>
</dbReference>
<feature type="domain" description="HTH cro/C1-type" evidence="1">
    <location>
        <begin position="2"/>
        <end position="51"/>
    </location>
</feature>
<dbReference type="GO" id="GO:0003677">
    <property type="term" value="F:DNA binding"/>
    <property type="evidence" value="ECO:0007669"/>
    <property type="project" value="InterPro"/>
</dbReference>
<keyword evidence="3" id="KW-1185">Reference proteome</keyword>
<dbReference type="Gene3D" id="1.10.260.40">
    <property type="entry name" value="lambda repressor-like DNA-binding domains"/>
    <property type="match status" value="1"/>
</dbReference>
<comment type="caution">
    <text evidence="2">The sequence shown here is derived from an EMBL/GenBank/DDBJ whole genome shotgun (WGS) entry which is preliminary data.</text>
</comment>
<dbReference type="InterPro" id="IPR001387">
    <property type="entry name" value="Cro/C1-type_HTH"/>
</dbReference>
<reference evidence="2 3" key="1">
    <citation type="submission" date="2019-08" db="EMBL/GenBank/DDBJ databases">
        <title>In-depth cultivation of the pig gut microbiome towards novel bacterial diversity and tailored functional studies.</title>
        <authorList>
            <person name="Wylensek D."/>
            <person name="Hitch T.C.A."/>
            <person name="Clavel T."/>
        </authorList>
    </citation>
    <scope>NUCLEOTIDE SEQUENCE [LARGE SCALE GENOMIC DNA]</scope>
    <source>
        <strain evidence="2 3">Oil+RF-744-WCA-WT-11</strain>
    </source>
</reference>
<evidence type="ECO:0000313" key="3">
    <source>
        <dbReference type="Proteomes" id="UP000481852"/>
    </source>
</evidence>
<dbReference type="SUPFAM" id="SSF47413">
    <property type="entry name" value="lambda repressor-like DNA-binding domains"/>
    <property type="match status" value="1"/>
</dbReference>
<proteinExistence type="predicted"/>
<evidence type="ECO:0000313" key="2">
    <source>
        <dbReference type="EMBL" id="MSS14358.1"/>
    </source>
</evidence>
<name>A0A6L5X4Q9_9FIRM</name>
<dbReference type="AlphaFoldDB" id="A0A6L5X4Q9"/>
<sequence>MNKEGLSRAAFGARIGVSGDTINNLERGRSEFRNTFIKLICSEFFVNENWLRTGEGEMYSRSKTIALDFFGKEYNASSLDIRIMKAYFSAEPNIRHQFVEQFLKYIKEESKETEPKKSPTCHRMRFMTKLWK</sequence>
<protein>
    <submittedName>
        <fullName evidence="2">Helix-turn-helix transcriptional regulator</fullName>
    </submittedName>
</protein>
<accession>A0A6L5X4Q9</accession>
<dbReference type="InterPro" id="IPR010982">
    <property type="entry name" value="Lambda_DNA-bd_dom_sf"/>
</dbReference>